<proteinExistence type="predicted"/>
<dbReference type="EMBL" id="BAAAZX010000016">
    <property type="protein sequence ID" value="GAA4006791.1"/>
    <property type="molecule type" value="Genomic_DNA"/>
</dbReference>
<evidence type="ECO:0008006" key="5">
    <source>
        <dbReference type="Google" id="ProtNLM"/>
    </source>
</evidence>
<keyword evidence="4" id="KW-1185">Reference proteome</keyword>
<sequence length="432" mass="44963">MSAASISAGGLPLPVNPFAGVAPVLGSFRTRVTQTQSTLRTLTDRIKGAATAVDRIRPAADQGATALRQVKTNADAAARSVTRTGQTAATAAPGIKAVGNEAKRSTKALGRLTSAAGGILALAAGLIDVAGIVGDLMGAFGTAMTIGSGVMLVINALTRANPIGFVTGLLLPVAAWLLDLAMNSETGQRLMEQLATLVLKYVEGYLTVMTPLLKAIASAVNTYATAYLTLITTAISVISTLLGTAFAALRALTTGDTRALSGRVSSIWRGFKNAVRPALTWITKDIPRMFTRIKEATSNTLRAMGQFVTTGAQTVAGVIKGPVNGLIAFCNWVIDGLNSLSFSLFGKKFGVDLDKIPMLAEGGVAVPGASRRAGRVLPLTNLERQQALARRTRSRSRSRSQLPHNIKEFHESAGAGARGTAEDLLFLASAHA</sequence>
<keyword evidence="2" id="KW-1133">Transmembrane helix</keyword>
<dbReference type="RefSeq" id="WP_345566707.1">
    <property type="nucleotide sequence ID" value="NZ_BAAAZX010000016.1"/>
</dbReference>
<evidence type="ECO:0000313" key="4">
    <source>
        <dbReference type="Proteomes" id="UP001500456"/>
    </source>
</evidence>
<feature type="transmembrane region" description="Helical" evidence="2">
    <location>
        <begin position="226"/>
        <end position="249"/>
    </location>
</feature>
<comment type="caution">
    <text evidence="3">The sequence shown here is derived from an EMBL/GenBank/DDBJ whole genome shotgun (WGS) entry which is preliminary data.</text>
</comment>
<name>A0ABP7S558_9ACTN</name>
<feature type="region of interest" description="Disordered" evidence="1">
    <location>
        <begin position="388"/>
        <end position="414"/>
    </location>
</feature>
<feature type="transmembrane region" description="Helical" evidence="2">
    <location>
        <begin position="164"/>
        <end position="182"/>
    </location>
</feature>
<accession>A0ABP7S558</accession>
<keyword evidence="2" id="KW-0812">Transmembrane</keyword>
<keyword evidence="2" id="KW-0472">Membrane</keyword>
<evidence type="ECO:0000313" key="3">
    <source>
        <dbReference type="EMBL" id="GAA4006791.1"/>
    </source>
</evidence>
<evidence type="ECO:0000256" key="1">
    <source>
        <dbReference type="SAM" id="MobiDB-lite"/>
    </source>
</evidence>
<feature type="transmembrane region" description="Helical" evidence="2">
    <location>
        <begin position="139"/>
        <end position="157"/>
    </location>
</feature>
<reference evidence="4" key="1">
    <citation type="journal article" date="2019" name="Int. J. Syst. Evol. Microbiol.">
        <title>The Global Catalogue of Microorganisms (GCM) 10K type strain sequencing project: providing services to taxonomists for standard genome sequencing and annotation.</title>
        <authorList>
            <consortium name="The Broad Institute Genomics Platform"/>
            <consortium name="The Broad Institute Genome Sequencing Center for Infectious Disease"/>
            <person name="Wu L."/>
            <person name="Ma J."/>
        </authorList>
    </citation>
    <scope>NUCLEOTIDE SEQUENCE [LARGE SCALE GENOMIC DNA]</scope>
    <source>
        <strain evidence="4">JCM 16924</strain>
    </source>
</reference>
<evidence type="ECO:0000256" key="2">
    <source>
        <dbReference type="SAM" id="Phobius"/>
    </source>
</evidence>
<dbReference type="Proteomes" id="UP001500456">
    <property type="component" value="Unassembled WGS sequence"/>
</dbReference>
<organism evidence="3 4">
    <name type="scientific">Streptomyces plumbiresistens</name>
    <dbReference type="NCBI Taxonomy" id="511811"/>
    <lineage>
        <taxon>Bacteria</taxon>
        <taxon>Bacillati</taxon>
        <taxon>Actinomycetota</taxon>
        <taxon>Actinomycetes</taxon>
        <taxon>Kitasatosporales</taxon>
        <taxon>Streptomycetaceae</taxon>
        <taxon>Streptomyces</taxon>
    </lineage>
</organism>
<feature type="transmembrane region" description="Helical" evidence="2">
    <location>
        <begin position="112"/>
        <end position="133"/>
    </location>
</feature>
<protein>
    <recommendedName>
        <fullName evidence="5">Tape-measure protein</fullName>
    </recommendedName>
</protein>
<gene>
    <name evidence="3" type="ORF">GCM10022232_53390</name>
</gene>